<evidence type="ECO:0000256" key="9">
    <source>
        <dbReference type="SAM" id="MobiDB-lite"/>
    </source>
</evidence>
<evidence type="ECO:0000256" key="1">
    <source>
        <dbReference type="ARBA" id="ARBA00004123"/>
    </source>
</evidence>
<dbReference type="GO" id="GO:0006357">
    <property type="term" value="P:regulation of transcription by RNA polymerase II"/>
    <property type="evidence" value="ECO:0007669"/>
    <property type="project" value="InterPro"/>
</dbReference>
<dbReference type="EMBL" id="AMWN01000002">
    <property type="protein sequence ID" value="EXJ94783.1"/>
    <property type="molecule type" value="Genomic_DNA"/>
</dbReference>
<dbReference type="AlphaFoldDB" id="W9YQE8"/>
<evidence type="ECO:0000313" key="10">
    <source>
        <dbReference type="EMBL" id="EXJ94783.1"/>
    </source>
</evidence>
<evidence type="ECO:0000313" key="11">
    <source>
        <dbReference type="Proteomes" id="UP000019484"/>
    </source>
</evidence>
<comment type="subunit">
    <text evidence="7">Component of the Mediator complex.</text>
</comment>
<protein>
    <recommendedName>
        <fullName evidence="7">Mediator of RNA polymerase II transcription subunit 9</fullName>
    </recommendedName>
    <alternativeName>
        <fullName evidence="7">Mediator complex subunit 9</fullName>
    </alternativeName>
</protein>
<name>W9YQE8_9EURO</name>
<dbReference type="GO" id="GO:0016592">
    <property type="term" value="C:mediator complex"/>
    <property type="evidence" value="ECO:0007669"/>
    <property type="project" value="InterPro"/>
</dbReference>
<gene>
    <name evidence="7" type="primary">MED9</name>
    <name evidence="10" type="ORF">A1O1_03181</name>
</gene>
<keyword evidence="5 7" id="KW-0804">Transcription</keyword>
<comment type="subcellular location">
    <subcellularLocation>
        <location evidence="1 7">Nucleus</location>
    </subcellularLocation>
</comment>
<comment type="function">
    <text evidence="7">Component of the Mediator complex, a coactivator involved in the regulated transcription of nearly all RNA polymerase II-dependent genes. Mediator functions as a bridge to convey information from gene-specific regulatory proteins to the basal RNA polymerase II transcription machinery. Mediator is recruited to promoters by direct interactions with regulatory proteins and serves as a scaffold for the assembly of a functional preinitiation complex with RNA polymerase II and the general transcription factors.</text>
</comment>
<evidence type="ECO:0000256" key="3">
    <source>
        <dbReference type="ARBA" id="ARBA00023015"/>
    </source>
</evidence>
<dbReference type="Proteomes" id="UP000019484">
    <property type="component" value="Unassembled WGS sequence"/>
</dbReference>
<feature type="region of interest" description="Disordered" evidence="9">
    <location>
        <begin position="43"/>
        <end position="111"/>
    </location>
</feature>
<evidence type="ECO:0000256" key="4">
    <source>
        <dbReference type="ARBA" id="ARBA00023159"/>
    </source>
</evidence>
<keyword evidence="6 7" id="KW-0539">Nucleus</keyword>
<feature type="region of interest" description="Disordered" evidence="9">
    <location>
        <begin position="1"/>
        <end position="21"/>
    </location>
</feature>
<dbReference type="RefSeq" id="XP_007722277.1">
    <property type="nucleotide sequence ID" value="XM_007724087.1"/>
</dbReference>
<organism evidence="10 11">
    <name type="scientific">Capronia coronata CBS 617.96</name>
    <dbReference type="NCBI Taxonomy" id="1182541"/>
    <lineage>
        <taxon>Eukaryota</taxon>
        <taxon>Fungi</taxon>
        <taxon>Dikarya</taxon>
        <taxon>Ascomycota</taxon>
        <taxon>Pezizomycotina</taxon>
        <taxon>Eurotiomycetes</taxon>
        <taxon>Chaetothyriomycetidae</taxon>
        <taxon>Chaetothyriales</taxon>
        <taxon>Herpotrichiellaceae</taxon>
        <taxon>Capronia</taxon>
    </lineage>
</organism>
<dbReference type="Pfam" id="PF07544">
    <property type="entry name" value="Med9"/>
    <property type="match status" value="1"/>
</dbReference>
<dbReference type="GO" id="GO:0003712">
    <property type="term" value="F:transcription coregulator activity"/>
    <property type="evidence" value="ECO:0007669"/>
    <property type="project" value="InterPro"/>
</dbReference>
<sequence length="250" mass="26474">MPSASSPPSSHPDIPPFPAPSTFSILPDIYLLIARLNILQHPPNPTSTSISDPASTQQVSSTSQAQTQTQTQTQPQVESQTQSLSQPHQPTSDATSTLQQSQSLSQTQSASLSFSVPSSQIPLLQTGPPVDLKELPAQVYPIKQKLVKARAAVTALPDIERSVDEQEQEIRELERTVGLLKKRLGLLASVATGMATAPGSSGNDVNNIGSSMKRDGDIMEDIQDAPDGGDAVSNVKQEGETDSIMQGVEG</sequence>
<dbReference type="GeneID" id="19158076"/>
<feature type="coiled-coil region" evidence="8">
    <location>
        <begin position="156"/>
        <end position="183"/>
    </location>
</feature>
<comment type="caution">
    <text evidence="10">The sequence shown here is derived from an EMBL/GenBank/DDBJ whole genome shotgun (WGS) entry which is preliminary data.</text>
</comment>
<comment type="similarity">
    <text evidence="2 7">Belongs to the Mediator complex subunit 9 family.</text>
</comment>
<dbReference type="STRING" id="1182541.W9YQE8"/>
<evidence type="ECO:0000256" key="6">
    <source>
        <dbReference type="ARBA" id="ARBA00023242"/>
    </source>
</evidence>
<feature type="region of interest" description="Disordered" evidence="9">
    <location>
        <begin position="219"/>
        <end position="250"/>
    </location>
</feature>
<feature type="compositionally biased region" description="Polar residues" evidence="9">
    <location>
        <begin position="84"/>
        <end position="93"/>
    </location>
</feature>
<feature type="compositionally biased region" description="Pro residues" evidence="9">
    <location>
        <begin position="9"/>
        <end position="19"/>
    </location>
</feature>
<proteinExistence type="inferred from homology"/>
<accession>W9YQE8</accession>
<keyword evidence="11" id="KW-1185">Reference proteome</keyword>
<dbReference type="OrthoDB" id="5414694at2759"/>
<keyword evidence="8" id="KW-0175">Coiled coil</keyword>
<evidence type="ECO:0000256" key="7">
    <source>
        <dbReference type="RuleBase" id="RU364145"/>
    </source>
</evidence>
<evidence type="ECO:0000256" key="2">
    <source>
        <dbReference type="ARBA" id="ARBA00008089"/>
    </source>
</evidence>
<feature type="compositionally biased region" description="Low complexity" evidence="9">
    <location>
        <begin position="53"/>
        <end position="83"/>
    </location>
</feature>
<reference evidence="10 11" key="1">
    <citation type="submission" date="2013-03" db="EMBL/GenBank/DDBJ databases">
        <title>The Genome Sequence of Capronia coronata CBS 617.96.</title>
        <authorList>
            <consortium name="The Broad Institute Genomics Platform"/>
            <person name="Cuomo C."/>
            <person name="de Hoog S."/>
            <person name="Gorbushina A."/>
            <person name="Walker B."/>
            <person name="Young S.K."/>
            <person name="Zeng Q."/>
            <person name="Gargeya S."/>
            <person name="Fitzgerald M."/>
            <person name="Haas B."/>
            <person name="Abouelleil A."/>
            <person name="Allen A.W."/>
            <person name="Alvarado L."/>
            <person name="Arachchi H.M."/>
            <person name="Berlin A.M."/>
            <person name="Chapman S.B."/>
            <person name="Gainer-Dewar J."/>
            <person name="Goldberg J."/>
            <person name="Griggs A."/>
            <person name="Gujja S."/>
            <person name="Hansen M."/>
            <person name="Howarth C."/>
            <person name="Imamovic A."/>
            <person name="Ireland A."/>
            <person name="Larimer J."/>
            <person name="McCowan C."/>
            <person name="Murphy C."/>
            <person name="Pearson M."/>
            <person name="Poon T.W."/>
            <person name="Priest M."/>
            <person name="Roberts A."/>
            <person name="Saif S."/>
            <person name="Shea T."/>
            <person name="Sisk P."/>
            <person name="Sykes S."/>
            <person name="Wortman J."/>
            <person name="Nusbaum C."/>
            <person name="Birren B."/>
        </authorList>
    </citation>
    <scope>NUCLEOTIDE SEQUENCE [LARGE SCALE GENOMIC DNA]</scope>
    <source>
        <strain evidence="10 11">CBS 617.96</strain>
    </source>
</reference>
<keyword evidence="3 7" id="KW-0805">Transcription regulation</keyword>
<dbReference type="eggNOG" id="ENOG502SW8C">
    <property type="taxonomic scope" value="Eukaryota"/>
</dbReference>
<dbReference type="HOGENOM" id="CLU_097220_0_0_1"/>
<evidence type="ECO:0000256" key="5">
    <source>
        <dbReference type="ARBA" id="ARBA00023163"/>
    </source>
</evidence>
<keyword evidence="4 7" id="KW-0010">Activator</keyword>
<feature type="compositionally biased region" description="Low complexity" evidence="9">
    <location>
        <begin position="94"/>
        <end position="111"/>
    </location>
</feature>
<evidence type="ECO:0000256" key="8">
    <source>
        <dbReference type="SAM" id="Coils"/>
    </source>
</evidence>
<dbReference type="InterPro" id="IPR011425">
    <property type="entry name" value="Med9"/>
</dbReference>